<name>A0ABS3XSN4_9ACTN</name>
<evidence type="ECO:0000313" key="2">
    <source>
        <dbReference type="EMBL" id="MBO8198416.1"/>
    </source>
</evidence>
<feature type="region of interest" description="Disordered" evidence="1">
    <location>
        <begin position="1"/>
        <end position="156"/>
    </location>
</feature>
<feature type="compositionally biased region" description="Basic and acidic residues" evidence="1">
    <location>
        <begin position="112"/>
        <end position="122"/>
    </location>
</feature>
<dbReference type="EMBL" id="JAFFZM010000004">
    <property type="protein sequence ID" value="MBO8198416.1"/>
    <property type="molecule type" value="Genomic_DNA"/>
</dbReference>
<reference evidence="2 3" key="1">
    <citation type="submission" date="2021-02" db="EMBL/GenBank/DDBJ databases">
        <title>Streptomyces spirodelae sp. nov., isolated from duckweed.</title>
        <authorList>
            <person name="Saimee Y."/>
            <person name="Duangmal K."/>
        </authorList>
    </citation>
    <scope>NUCLEOTIDE SEQUENCE [LARGE SCALE GENOMIC DNA]</scope>
    <source>
        <strain evidence="2 3">DSM 42105</strain>
    </source>
</reference>
<feature type="compositionally biased region" description="Basic and acidic residues" evidence="1">
    <location>
        <begin position="38"/>
        <end position="47"/>
    </location>
</feature>
<feature type="compositionally biased region" description="Gly residues" evidence="1">
    <location>
        <begin position="1"/>
        <end position="13"/>
    </location>
</feature>
<comment type="caution">
    <text evidence="2">The sequence shown here is derived from an EMBL/GenBank/DDBJ whole genome shotgun (WGS) entry which is preliminary data.</text>
</comment>
<proteinExistence type="predicted"/>
<feature type="compositionally biased region" description="Basic residues" evidence="1">
    <location>
        <begin position="139"/>
        <end position="156"/>
    </location>
</feature>
<keyword evidence="3" id="KW-1185">Reference proteome</keyword>
<dbReference type="Proteomes" id="UP000721954">
    <property type="component" value="Unassembled WGS sequence"/>
</dbReference>
<protein>
    <submittedName>
        <fullName evidence="2">Uncharacterized protein</fullName>
    </submittedName>
</protein>
<dbReference type="GeneID" id="96264050"/>
<gene>
    <name evidence="2" type="ORF">JW613_08860</name>
</gene>
<organism evidence="2 3">
    <name type="scientific">Streptomyces smyrnaeus</name>
    <dbReference type="NCBI Taxonomy" id="1387713"/>
    <lineage>
        <taxon>Bacteria</taxon>
        <taxon>Bacillati</taxon>
        <taxon>Actinomycetota</taxon>
        <taxon>Actinomycetes</taxon>
        <taxon>Kitasatosporales</taxon>
        <taxon>Streptomycetaceae</taxon>
        <taxon>Streptomyces</taxon>
    </lineage>
</organism>
<evidence type="ECO:0000256" key="1">
    <source>
        <dbReference type="SAM" id="MobiDB-lite"/>
    </source>
</evidence>
<evidence type="ECO:0000313" key="3">
    <source>
        <dbReference type="Proteomes" id="UP000721954"/>
    </source>
</evidence>
<sequence length="156" mass="17151">MVRDSGGGPGGDGQSSRGPEDGVPPEDTAASSQTSRPSEADAPERTDGSQAAATAPGTDPSDRKPDETNPDETGPDETGPVEFDEAFIRAASVTEPAARTRALAARWQQEGYPEREPWRSDEPPAGWFWSRARQGDNGRKRRRRLRRRPWRRKPED</sequence>
<accession>A0ABS3XSN4</accession>
<dbReference type="RefSeq" id="WP_209210147.1">
    <property type="nucleotide sequence ID" value="NZ_JAFFZM010000004.1"/>
</dbReference>